<reference evidence="2" key="1">
    <citation type="submission" date="2018-05" db="EMBL/GenBank/DDBJ databases">
        <authorList>
            <person name="Lanie J.A."/>
            <person name="Ng W.-L."/>
            <person name="Kazmierczak K.M."/>
            <person name="Andrzejewski T.M."/>
            <person name="Davidsen T.M."/>
            <person name="Wayne K.J."/>
            <person name="Tettelin H."/>
            <person name="Glass J.I."/>
            <person name="Rusch D."/>
            <person name="Podicherti R."/>
            <person name="Tsui H.-C.T."/>
            <person name="Winkler M.E."/>
        </authorList>
    </citation>
    <scope>NUCLEOTIDE SEQUENCE</scope>
</reference>
<accession>A0A382D576</accession>
<proteinExistence type="predicted"/>
<feature type="compositionally biased region" description="Basic and acidic residues" evidence="1">
    <location>
        <begin position="1"/>
        <end position="11"/>
    </location>
</feature>
<evidence type="ECO:0000256" key="1">
    <source>
        <dbReference type="SAM" id="MobiDB-lite"/>
    </source>
</evidence>
<feature type="non-terminal residue" evidence="2">
    <location>
        <position position="1"/>
    </location>
</feature>
<protein>
    <submittedName>
        <fullName evidence="2">Uncharacterized protein</fullName>
    </submittedName>
</protein>
<feature type="region of interest" description="Disordered" evidence="1">
    <location>
        <begin position="84"/>
        <end position="105"/>
    </location>
</feature>
<feature type="region of interest" description="Disordered" evidence="1">
    <location>
        <begin position="1"/>
        <end position="28"/>
    </location>
</feature>
<dbReference type="AlphaFoldDB" id="A0A382D576"/>
<evidence type="ECO:0000313" key="2">
    <source>
        <dbReference type="EMBL" id="SVB33666.1"/>
    </source>
</evidence>
<name>A0A382D576_9ZZZZ</name>
<sequence>QAARHSLEAGRRPAQSGQGDHPGPSLRRRRFLLRRATRRRDHTVLELRRRLCFRRSGVADHSPVSERRQSPALFDAELARSHADRSLSHRQPPGIRHKWDTAAPPGKLAAGAARRFDRSTRGANTLVAQLSHGRRCLGETRHQARTGHRAQCPHLRRRTGAVGLRAAADRRRTDGGEAGGL</sequence>
<organism evidence="2">
    <name type="scientific">marine metagenome</name>
    <dbReference type="NCBI Taxonomy" id="408172"/>
    <lineage>
        <taxon>unclassified sequences</taxon>
        <taxon>metagenomes</taxon>
        <taxon>ecological metagenomes</taxon>
    </lineage>
</organism>
<gene>
    <name evidence="2" type="ORF">METZ01_LOCUS186520</name>
</gene>
<feature type="non-terminal residue" evidence="2">
    <location>
        <position position="181"/>
    </location>
</feature>
<dbReference type="EMBL" id="UINC01037735">
    <property type="protein sequence ID" value="SVB33666.1"/>
    <property type="molecule type" value="Genomic_DNA"/>
</dbReference>